<name>A0A1T5JK75_9FIRM</name>
<dbReference type="EMBL" id="FUZT01000002">
    <property type="protein sequence ID" value="SKC51850.1"/>
    <property type="molecule type" value="Genomic_DNA"/>
</dbReference>
<gene>
    <name evidence="2" type="ORF">SAMN02194393_01252</name>
</gene>
<reference evidence="2 3" key="1">
    <citation type="submission" date="2017-02" db="EMBL/GenBank/DDBJ databases">
        <authorList>
            <person name="Peterson S.W."/>
        </authorList>
    </citation>
    <scope>NUCLEOTIDE SEQUENCE [LARGE SCALE GENOMIC DNA]</scope>
    <source>
        <strain evidence="2 3">M1</strain>
    </source>
</reference>
<organism evidence="2 3">
    <name type="scientific">Maledivibacter halophilus</name>
    <dbReference type="NCBI Taxonomy" id="36842"/>
    <lineage>
        <taxon>Bacteria</taxon>
        <taxon>Bacillati</taxon>
        <taxon>Bacillota</taxon>
        <taxon>Clostridia</taxon>
        <taxon>Peptostreptococcales</taxon>
        <taxon>Caminicellaceae</taxon>
        <taxon>Maledivibacter</taxon>
    </lineage>
</organism>
<dbReference type="AlphaFoldDB" id="A0A1T5JK75"/>
<sequence>MNSPRMKVKCSVSNCKYNNNHYCHANKLEVNAIGDGYAKTSDGTACTTFISKIDDNKTF</sequence>
<dbReference type="OrthoDB" id="1684758at2"/>
<protein>
    <recommendedName>
        <fullName evidence="1">DUF1540 domain-containing protein</fullName>
    </recommendedName>
</protein>
<keyword evidence="3" id="KW-1185">Reference proteome</keyword>
<dbReference type="InterPro" id="IPR011437">
    <property type="entry name" value="DUF1540"/>
</dbReference>
<dbReference type="RefSeq" id="WP_079490131.1">
    <property type="nucleotide sequence ID" value="NZ_FUZT01000002.1"/>
</dbReference>
<proteinExistence type="predicted"/>
<evidence type="ECO:0000259" key="1">
    <source>
        <dbReference type="Pfam" id="PF07561"/>
    </source>
</evidence>
<dbReference type="Proteomes" id="UP000190285">
    <property type="component" value="Unassembled WGS sequence"/>
</dbReference>
<dbReference type="STRING" id="36842.SAMN02194393_01252"/>
<evidence type="ECO:0000313" key="3">
    <source>
        <dbReference type="Proteomes" id="UP000190285"/>
    </source>
</evidence>
<feature type="domain" description="DUF1540" evidence="1">
    <location>
        <begin position="8"/>
        <end position="49"/>
    </location>
</feature>
<evidence type="ECO:0000313" key="2">
    <source>
        <dbReference type="EMBL" id="SKC51850.1"/>
    </source>
</evidence>
<accession>A0A1T5JK75</accession>
<dbReference type="Pfam" id="PF07561">
    <property type="entry name" value="DUF1540"/>
    <property type="match status" value="1"/>
</dbReference>